<evidence type="ECO:0000313" key="1">
    <source>
        <dbReference type="EMBL" id="SVC42809.1"/>
    </source>
</evidence>
<organism evidence="1">
    <name type="scientific">marine metagenome</name>
    <dbReference type="NCBI Taxonomy" id="408172"/>
    <lineage>
        <taxon>unclassified sequences</taxon>
        <taxon>metagenomes</taxon>
        <taxon>ecological metagenomes</taxon>
    </lineage>
</organism>
<feature type="non-terminal residue" evidence="1">
    <location>
        <position position="73"/>
    </location>
</feature>
<accession>A0A382M1I6</accession>
<proteinExistence type="predicted"/>
<name>A0A382M1I6_9ZZZZ</name>
<protein>
    <submittedName>
        <fullName evidence="1">Uncharacterized protein</fullName>
    </submittedName>
</protein>
<dbReference type="EMBL" id="UINC01090666">
    <property type="protein sequence ID" value="SVC42809.1"/>
    <property type="molecule type" value="Genomic_DNA"/>
</dbReference>
<dbReference type="AlphaFoldDB" id="A0A382M1I6"/>
<sequence>MSIILHDFSKEEWGDIRNRYSLGAFIGGSEAPPINGTSTYGGGYSLMRRKLGIDEFPDLSDKINVQRGNSLEP</sequence>
<gene>
    <name evidence="1" type="ORF">METZ01_LOCUS295663</name>
</gene>
<reference evidence="1" key="1">
    <citation type="submission" date="2018-05" db="EMBL/GenBank/DDBJ databases">
        <authorList>
            <person name="Lanie J.A."/>
            <person name="Ng W.-L."/>
            <person name="Kazmierczak K.M."/>
            <person name="Andrzejewski T.M."/>
            <person name="Davidsen T.M."/>
            <person name="Wayne K.J."/>
            <person name="Tettelin H."/>
            <person name="Glass J.I."/>
            <person name="Rusch D."/>
            <person name="Podicherti R."/>
            <person name="Tsui H.-C.T."/>
            <person name="Winkler M.E."/>
        </authorList>
    </citation>
    <scope>NUCLEOTIDE SEQUENCE</scope>
</reference>